<gene>
    <name evidence="1" type="ORF">RBR11_09035</name>
</gene>
<proteinExistence type="predicted"/>
<evidence type="ECO:0000313" key="1">
    <source>
        <dbReference type="EMBL" id="MDQ4214060.1"/>
    </source>
</evidence>
<protein>
    <submittedName>
        <fullName evidence="1">Uncharacterized protein</fullName>
    </submittedName>
</protein>
<sequence length="164" mass="17771">MGKDVKGMPLDLGAELMKLSALVASAETGSGDQLARAFSLRRLAVLDHIIRIAQKQIADLVHELRELPVDERGKWSEIGDALGKNPDAARAKFMSAAKPRRAKHGLSIADAAQRLGLSPSTVYSKIRANPNDEWFALVPTNNGRVIDATYRILDLDGLDTASTK</sequence>
<evidence type="ECO:0000313" key="2">
    <source>
        <dbReference type="Proteomes" id="UP001230289"/>
    </source>
</evidence>
<reference evidence="1 2" key="1">
    <citation type="submission" date="2023-08" db="EMBL/GenBank/DDBJ databases">
        <title>Microbacterium sp. nov., isolated from a waste landfill.</title>
        <authorList>
            <person name="Wen W."/>
        </authorList>
    </citation>
    <scope>NUCLEOTIDE SEQUENCE [LARGE SCALE GENOMIC DNA]</scope>
    <source>
        <strain evidence="1 2">ASV81</strain>
    </source>
</reference>
<organism evidence="1 2">
    <name type="scientific">Microbacterium capsulatum</name>
    <dbReference type="NCBI Taxonomy" id="3041921"/>
    <lineage>
        <taxon>Bacteria</taxon>
        <taxon>Bacillati</taxon>
        <taxon>Actinomycetota</taxon>
        <taxon>Actinomycetes</taxon>
        <taxon>Micrococcales</taxon>
        <taxon>Microbacteriaceae</taxon>
        <taxon>Microbacterium</taxon>
    </lineage>
</organism>
<comment type="caution">
    <text evidence="1">The sequence shown here is derived from an EMBL/GenBank/DDBJ whole genome shotgun (WGS) entry which is preliminary data.</text>
</comment>
<dbReference type="Proteomes" id="UP001230289">
    <property type="component" value="Unassembled WGS sequence"/>
</dbReference>
<dbReference type="RefSeq" id="WP_308488994.1">
    <property type="nucleotide sequence ID" value="NZ_JAVFCB010000004.1"/>
</dbReference>
<name>A0ABU0XG05_9MICO</name>
<keyword evidence="2" id="KW-1185">Reference proteome</keyword>
<dbReference type="EMBL" id="JAVFCB010000004">
    <property type="protein sequence ID" value="MDQ4214060.1"/>
    <property type="molecule type" value="Genomic_DNA"/>
</dbReference>
<accession>A0ABU0XG05</accession>